<name>A0A8S1LYP1_PARPR</name>
<reference evidence="5" key="1">
    <citation type="submission" date="2021-01" db="EMBL/GenBank/DDBJ databases">
        <authorList>
            <consortium name="Genoscope - CEA"/>
            <person name="William W."/>
        </authorList>
    </citation>
    <scope>NUCLEOTIDE SEQUENCE</scope>
</reference>
<keyword evidence="6" id="KW-1185">Reference proteome</keyword>
<evidence type="ECO:0000313" key="5">
    <source>
        <dbReference type="EMBL" id="CAD8073878.1"/>
    </source>
</evidence>
<gene>
    <name evidence="5" type="ORF">PPRIM_AZ9-3.1.T0510288</name>
</gene>
<evidence type="ECO:0000256" key="4">
    <source>
        <dbReference type="ARBA" id="ARBA00023134"/>
    </source>
</evidence>
<evidence type="ECO:0000256" key="2">
    <source>
        <dbReference type="ARBA" id="ARBA00022701"/>
    </source>
</evidence>
<keyword evidence="3" id="KW-0547">Nucleotide-binding</keyword>
<dbReference type="EMBL" id="CAJJDM010000051">
    <property type="protein sequence ID" value="CAD8073878.1"/>
    <property type="molecule type" value="Genomic_DNA"/>
</dbReference>
<sequence length="249" mass="29387">MTLEHFDRIIMFDNQSIYNVIDQQLDLDYVDYSHLNNVIAQIISSYTGLRRFNNINNSKLFQNICPYSDLHYIIPSYGKMSLINDYTRNKQNQTEFIKYLIQKEIKLYQCTKNPKHLSTTLLFRQKEENNFYGKFNLTLQNLEHFYQQNPLVFQCTSSNYQILPELAEMKQTGIFFSNDASISNRFNLLGKQWDQLYAKRAFGWVYVGEGLEECEFQEGRNILESLEKSYSGIIDAPDSSNQNNFNDEL</sequence>
<evidence type="ECO:0000256" key="3">
    <source>
        <dbReference type="ARBA" id="ARBA00022741"/>
    </source>
</evidence>
<dbReference type="InterPro" id="IPR000217">
    <property type="entry name" value="Tubulin"/>
</dbReference>
<dbReference type="PANTHER" id="PTHR11588">
    <property type="entry name" value="TUBULIN"/>
    <property type="match status" value="1"/>
</dbReference>
<keyword evidence="2" id="KW-0493">Microtubule</keyword>
<dbReference type="Proteomes" id="UP000688137">
    <property type="component" value="Unassembled WGS sequence"/>
</dbReference>
<dbReference type="GO" id="GO:0007017">
    <property type="term" value="P:microtubule-based process"/>
    <property type="evidence" value="ECO:0007669"/>
    <property type="project" value="InterPro"/>
</dbReference>
<dbReference type="OMA" id="EYYEVAW"/>
<dbReference type="GO" id="GO:0005525">
    <property type="term" value="F:GTP binding"/>
    <property type="evidence" value="ECO:0007669"/>
    <property type="project" value="UniProtKB-KW"/>
</dbReference>
<accession>A0A8S1LYP1</accession>
<proteinExistence type="inferred from homology"/>
<protein>
    <submittedName>
        <fullName evidence="5">Uncharacterized protein</fullName>
    </submittedName>
</protein>
<dbReference type="AlphaFoldDB" id="A0A8S1LYP1"/>
<keyword evidence="4" id="KW-0342">GTP-binding</keyword>
<evidence type="ECO:0000256" key="1">
    <source>
        <dbReference type="ARBA" id="ARBA00009636"/>
    </source>
</evidence>
<evidence type="ECO:0000313" key="6">
    <source>
        <dbReference type="Proteomes" id="UP000688137"/>
    </source>
</evidence>
<organism evidence="5 6">
    <name type="scientific">Paramecium primaurelia</name>
    <dbReference type="NCBI Taxonomy" id="5886"/>
    <lineage>
        <taxon>Eukaryota</taxon>
        <taxon>Sar</taxon>
        <taxon>Alveolata</taxon>
        <taxon>Ciliophora</taxon>
        <taxon>Intramacronucleata</taxon>
        <taxon>Oligohymenophorea</taxon>
        <taxon>Peniculida</taxon>
        <taxon>Parameciidae</taxon>
        <taxon>Paramecium</taxon>
    </lineage>
</organism>
<comment type="caution">
    <text evidence="5">The sequence shown here is derived from an EMBL/GenBank/DDBJ whole genome shotgun (WGS) entry which is preliminary data.</text>
</comment>
<comment type="similarity">
    <text evidence="1">Belongs to the tubulin family.</text>
</comment>
<dbReference type="GO" id="GO:0005874">
    <property type="term" value="C:microtubule"/>
    <property type="evidence" value="ECO:0007669"/>
    <property type="project" value="UniProtKB-KW"/>
</dbReference>